<feature type="compositionally biased region" description="Basic and acidic residues" evidence="2">
    <location>
        <begin position="357"/>
        <end position="372"/>
    </location>
</feature>
<dbReference type="EMBL" id="BQNB010021268">
    <property type="protein sequence ID" value="GJU04639.1"/>
    <property type="molecule type" value="Genomic_DNA"/>
</dbReference>
<reference evidence="4" key="1">
    <citation type="journal article" date="2022" name="Int. J. Mol. Sci.">
        <title>Draft Genome of Tanacetum Coccineum: Genomic Comparison of Closely Related Tanacetum-Family Plants.</title>
        <authorList>
            <person name="Yamashiro T."/>
            <person name="Shiraishi A."/>
            <person name="Nakayama K."/>
            <person name="Satake H."/>
        </authorList>
    </citation>
    <scope>NUCLEOTIDE SEQUENCE</scope>
</reference>
<feature type="region of interest" description="Disordered" evidence="2">
    <location>
        <begin position="442"/>
        <end position="480"/>
    </location>
</feature>
<dbReference type="Pfam" id="PF07727">
    <property type="entry name" value="RVT_2"/>
    <property type="match status" value="1"/>
</dbReference>
<evidence type="ECO:0000259" key="3">
    <source>
        <dbReference type="Pfam" id="PF07727"/>
    </source>
</evidence>
<keyword evidence="1" id="KW-0175">Coiled coil</keyword>
<reference evidence="4" key="2">
    <citation type="submission" date="2022-01" db="EMBL/GenBank/DDBJ databases">
        <authorList>
            <person name="Yamashiro T."/>
            <person name="Shiraishi A."/>
            <person name="Satake H."/>
            <person name="Nakayama K."/>
        </authorList>
    </citation>
    <scope>NUCLEOTIDE SEQUENCE</scope>
</reference>
<organism evidence="4 5">
    <name type="scientific">Tanacetum coccineum</name>
    <dbReference type="NCBI Taxonomy" id="301880"/>
    <lineage>
        <taxon>Eukaryota</taxon>
        <taxon>Viridiplantae</taxon>
        <taxon>Streptophyta</taxon>
        <taxon>Embryophyta</taxon>
        <taxon>Tracheophyta</taxon>
        <taxon>Spermatophyta</taxon>
        <taxon>Magnoliopsida</taxon>
        <taxon>eudicotyledons</taxon>
        <taxon>Gunneridae</taxon>
        <taxon>Pentapetalae</taxon>
        <taxon>asterids</taxon>
        <taxon>campanulids</taxon>
        <taxon>Asterales</taxon>
        <taxon>Asteraceae</taxon>
        <taxon>Asteroideae</taxon>
        <taxon>Anthemideae</taxon>
        <taxon>Anthemidinae</taxon>
        <taxon>Tanacetum</taxon>
    </lineage>
</organism>
<gene>
    <name evidence="4" type="ORF">Tco_1121069</name>
</gene>
<feature type="coiled-coil region" evidence="1">
    <location>
        <begin position="604"/>
        <end position="635"/>
    </location>
</feature>
<dbReference type="Proteomes" id="UP001151760">
    <property type="component" value="Unassembled WGS sequence"/>
</dbReference>
<feature type="region of interest" description="Disordered" evidence="2">
    <location>
        <begin position="741"/>
        <end position="763"/>
    </location>
</feature>
<feature type="domain" description="Reverse transcriptase Ty1/copia-type" evidence="3">
    <location>
        <begin position="3"/>
        <end position="71"/>
    </location>
</feature>
<sequence>MPGNEDKVCKLIKSLYELKQTLKQWYQKFDEVVLSGYLFNQADKCVYSKFDESGKGDLVCLYVDDMLIFGRIAIALQWILDASASLSRKQHALASPWGVLAFPEASSLSSAESALVCFLAQFSFFLLHLLGYPPLESFTMSLEDSGDLDIPDAAPVDPALEAGVLPKFDMHLYRSSLNETHVRYLVKLYGIPEELHPRVAPADVTPTVPLFRVFYKLCKQGHWFSFQNRAGKGCQPCLKDAPTSLKKWKDKFFLVDRRAAPIAMAWRHHDSSVADPFPGSSEYNASDVAKDSEGKVITMAEFLRLPNFKGCKVTAGVLLPPGAARVTHLATPAARLQDIPPKTGEMMVAELPCRRVMDDKEKKKRKAEEKAATKVPADDNQAEAAVAAAARGAGAHKKRRPLEVLANETHVSPPGSVGRMDTLRDQTDEHALSPRAAHAHQLVGGEGGADPSVFEGHGDNQDVLFGPQTRPGPAHPSGHPRIVPEKVALEKFMPEAEASYSVGRFGNLPFTPQWGLTDSSRMDNSRECRNMLANLFTPADEEFFNEGVRDESVIRRSWKILCQSTQQQANVLLRFEALKEHHADLVYAHKSCADVKVRFKECRKELAKKSLQDRLEELEEEKKELRSEKVCYAVEAGQGEIVRQKIINQYLPTFVRQLHQSTEYKRSLGQVFSLAIGKGFIEGISIGRTEEDIQAILTATPNVDPSSSETFLPAYEKLFDQRYSYVDKVARMYLLDPTELQNIMPDETGPTPGGGPRDTPTPS</sequence>
<keyword evidence="5" id="KW-1185">Reference proteome</keyword>
<evidence type="ECO:0000313" key="4">
    <source>
        <dbReference type="EMBL" id="GJU04639.1"/>
    </source>
</evidence>
<evidence type="ECO:0000313" key="5">
    <source>
        <dbReference type="Proteomes" id="UP001151760"/>
    </source>
</evidence>
<feature type="region of interest" description="Disordered" evidence="2">
    <location>
        <begin position="357"/>
        <end position="402"/>
    </location>
</feature>
<protein>
    <submittedName>
        <fullName evidence="4">V-type proton ATPase subunit B2</fullName>
    </submittedName>
</protein>
<accession>A0ABQ5IWU1</accession>
<evidence type="ECO:0000256" key="2">
    <source>
        <dbReference type="SAM" id="MobiDB-lite"/>
    </source>
</evidence>
<name>A0ABQ5IWU1_9ASTR</name>
<comment type="caution">
    <text evidence="4">The sequence shown here is derived from an EMBL/GenBank/DDBJ whole genome shotgun (WGS) entry which is preliminary data.</text>
</comment>
<dbReference type="InterPro" id="IPR013103">
    <property type="entry name" value="RVT_2"/>
</dbReference>
<evidence type="ECO:0000256" key="1">
    <source>
        <dbReference type="SAM" id="Coils"/>
    </source>
</evidence>
<proteinExistence type="predicted"/>
<feature type="compositionally biased region" description="Low complexity" evidence="2">
    <location>
        <begin position="382"/>
        <end position="393"/>
    </location>
</feature>